<evidence type="ECO:0000256" key="1">
    <source>
        <dbReference type="SAM" id="SignalP"/>
    </source>
</evidence>
<sequence>MRLRMAAVLALLLTSCGADPAPPTPPVDPLQPPRWTGSPAIPALMSGVDQQAAGWDGGLVLARGTGGGPDGRDPEVYTSADGRDWRAAVPESGMRASSCCGRVVAGHGAAAYLLGWNSREELVVWRTEDGERWTAAPLDLRDLGLKRSVDLEATITAGPDGVLVAAKDAYAPPSFDGVYVWHSPEGRSFGAMARLPGQRDGQPLNFVVEAIGAGFLLGMSAGEGSTALFSSRDGTDWREAGAGPPGVGGIQHLSANGATVVAFPYPLSPSEPQVWHRRDGEWRPATLDPGRLPDAGVVPADQRRVQLVRAWGAGFIAVGNTFGEEGQERAGMVWHSADGASWSRMPVREHGFDAAWPLMDVAVSRQTATLFGYRSDPAEHLLTWQAQVP</sequence>
<feature type="signal peptide" evidence="1">
    <location>
        <begin position="1"/>
        <end position="20"/>
    </location>
</feature>
<dbReference type="Proteomes" id="UP001589867">
    <property type="component" value="Unassembled WGS sequence"/>
</dbReference>
<name>A0ABV6LX73_9ACTN</name>
<dbReference type="EMBL" id="JBHLUH010000005">
    <property type="protein sequence ID" value="MFC0527022.1"/>
    <property type="molecule type" value="Genomic_DNA"/>
</dbReference>
<evidence type="ECO:0000313" key="2">
    <source>
        <dbReference type="EMBL" id="MFC0527022.1"/>
    </source>
</evidence>
<keyword evidence="1" id="KW-0732">Signal</keyword>
<evidence type="ECO:0008006" key="4">
    <source>
        <dbReference type="Google" id="ProtNLM"/>
    </source>
</evidence>
<feature type="chain" id="PRO_5046398001" description="Exo-alpha-sialidase" evidence="1">
    <location>
        <begin position="21"/>
        <end position="389"/>
    </location>
</feature>
<proteinExistence type="predicted"/>
<dbReference type="RefSeq" id="WP_377246092.1">
    <property type="nucleotide sequence ID" value="NZ_JBHLUH010000005.1"/>
</dbReference>
<dbReference type="SUPFAM" id="SSF110296">
    <property type="entry name" value="Oligoxyloglucan reducing end-specific cellobiohydrolase"/>
    <property type="match status" value="1"/>
</dbReference>
<accession>A0ABV6LX73</accession>
<comment type="caution">
    <text evidence="2">The sequence shown here is derived from an EMBL/GenBank/DDBJ whole genome shotgun (WGS) entry which is preliminary data.</text>
</comment>
<protein>
    <recommendedName>
        <fullName evidence="4">Exo-alpha-sialidase</fullName>
    </recommendedName>
</protein>
<evidence type="ECO:0000313" key="3">
    <source>
        <dbReference type="Proteomes" id="UP001589867"/>
    </source>
</evidence>
<gene>
    <name evidence="2" type="ORF">ACFFIA_05055</name>
</gene>
<keyword evidence="3" id="KW-1185">Reference proteome</keyword>
<dbReference type="PROSITE" id="PS51257">
    <property type="entry name" value="PROKAR_LIPOPROTEIN"/>
    <property type="match status" value="1"/>
</dbReference>
<organism evidence="2 3">
    <name type="scientific">Phytohabitans kaempferiae</name>
    <dbReference type="NCBI Taxonomy" id="1620943"/>
    <lineage>
        <taxon>Bacteria</taxon>
        <taxon>Bacillati</taxon>
        <taxon>Actinomycetota</taxon>
        <taxon>Actinomycetes</taxon>
        <taxon>Micromonosporales</taxon>
        <taxon>Micromonosporaceae</taxon>
    </lineage>
</organism>
<reference evidence="2 3" key="1">
    <citation type="submission" date="2024-09" db="EMBL/GenBank/DDBJ databases">
        <authorList>
            <person name="Sun Q."/>
            <person name="Mori K."/>
        </authorList>
    </citation>
    <scope>NUCLEOTIDE SEQUENCE [LARGE SCALE GENOMIC DNA]</scope>
    <source>
        <strain evidence="2 3">TBRC 3947</strain>
    </source>
</reference>